<proteinExistence type="predicted"/>
<comment type="caution">
    <text evidence="3">The sequence shown here is derived from an EMBL/GenBank/DDBJ whole genome shotgun (WGS) entry which is preliminary data.</text>
</comment>
<dbReference type="Proteomes" id="UP000307756">
    <property type="component" value="Unassembled WGS sequence"/>
</dbReference>
<accession>A0A4U1CZE4</accession>
<dbReference type="NCBIfam" id="TIGR02867">
    <property type="entry name" value="spore_II_P"/>
    <property type="match status" value="1"/>
</dbReference>
<dbReference type="InterPro" id="IPR010897">
    <property type="entry name" value="Spore_II_P"/>
</dbReference>
<evidence type="ECO:0000313" key="3">
    <source>
        <dbReference type="EMBL" id="TKC15134.1"/>
    </source>
</evidence>
<evidence type="ECO:0000313" key="4">
    <source>
        <dbReference type="Proteomes" id="UP000307756"/>
    </source>
</evidence>
<organism evidence="3 4">
    <name type="scientific">Robertmurraya kyonggiensis</name>
    <dbReference type="NCBI Taxonomy" id="1037680"/>
    <lineage>
        <taxon>Bacteria</taxon>
        <taxon>Bacillati</taxon>
        <taxon>Bacillota</taxon>
        <taxon>Bacilli</taxon>
        <taxon>Bacillales</taxon>
        <taxon>Bacillaceae</taxon>
        <taxon>Robertmurraya</taxon>
    </lineage>
</organism>
<feature type="compositionally biased region" description="Low complexity" evidence="1">
    <location>
        <begin position="87"/>
        <end position="101"/>
    </location>
</feature>
<keyword evidence="2" id="KW-0812">Transmembrane</keyword>
<keyword evidence="2" id="KW-0472">Membrane</keyword>
<protein>
    <submittedName>
        <fullName evidence="3">Stage II sporulation protein P</fullName>
    </submittedName>
</protein>
<dbReference type="AlphaFoldDB" id="A0A4U1CZE4"/>
<evidence type="ECO:0000256" key="1">
    <source>
        <dbReference type="SAM" id="MobiDB-lite"/>
    </source>
</evidence>
<dbReference type="Pfam" id="PF07454">
    <property type="entry name" value="SpoIIP"/>
    <property type="match status" value="1"/>
</dbReference>
<evidence type="ECO:0000256" key="2">
    <source>
        <dbReference type="SAM" id="Phobius"/>
    </source>
</evidence>
<name>A0A4U1CZE4_9BACI</name>
<sequence length="362" mass="41176">MKNLSIRKISWLLLISTTLLLFLLIYIGNILIKESTHHLAKKINMNLNEYAKIINKEDEDLDKAKTNRANSKSEKISNTNDVKGETSASSSSESKINPSKSLDNKISQELEPDIDSLKKNATINQKKIDSLKDMEIKTPKIEHGEFHSTFGKEVAFIYFSHNRESFLPYFSEGTKPEEAYHSEFNVSLIGERLGSALKFNGVWNSVDQTDIITMLNSRGLNFNSSYQMSRELVIQEKRENRNLEMLFDIHRDSLPKKYTTQEINGEPFAKILFVVGSGHKNYEKNLAFTNSLNDLINKSYPGLSRGVIIKDTTQGNGIYNQDLTPNSVIIEIGGVDNTIDELYRTADVLGYVIGQYYWNSKH</sequence>
<feature type="region of interest" description="Disordered" evidence="1">
    <location>
        <begin position="63"/>
        <end position="105"/>
    </location>
</feature>
<reference evidence="3 4" key="1">
    <citation type="journal article" date="2011" name="J. Microbiol.">
        <title>Bacillus kyonggiensis sp. nov., isolated from soil of a lettuce field.</title>
        <authorList>
            <person name="Dong K."/>
            <person name="Lee S."/>
        </authorList>
    </citation>
    <scope>NUCLEOTIDE SEQUENCE [LARGE SCALE GENOMIC DNA]</scope>
    <source>
        <strain evidence="3 4">NB22</strain>
    </source>
</reference>
<keyword evidence="4" id="KW-1185">Reference proteome</keyword>
<dbReference type="EMBL" id="SWBM01000006">
    <property type="protein sequence ID" value="TKC15134.1"/>
    <property type="molecule type" value="Genomic_DNA"/>
</dbReference>
<keyword evidence="2" id="KW-1133">Transmembrane helix</keyword>
<gene>
    <name evidence="3" type="ORF">FA727_19810</name>
</gene>
<feature type="transmembrane region" description="Helical" evidence="2">
    <location>
        <begin position="12"/>
        <end position="32"/>
    </location>
</feature>